<gene>
    <name evidence="2" type="ORF">D3272_10610</name>
</gene>
<dbReference type="RefSeq" id="WP_129219153.1">
    <property type="nucleotide sequence ID" value="NZ_QYBC01000008.1"/>
</dbReference>
<feature type="region of interest" description="Disordered" evidence="1">
    <location>
        <begin position="72"/>
        <end position="96"/>
    </location>
</feature>
<evidence type="ECO:0000313" key="3">
    <source>
        <dbReference type="Proteomes" id="UP000289411"/>
    </source>
</evidence>
<protein>
    <submittedName>
        <fullName evidence="2">Anti-sigma factor</fullName>
    </submittedName>
</protein>
<name>A0A4Q2RBV1_9HYPH</name>
<dbReference type="EMBL" id="QYBC01000008">
    <property type="protein sequence ID" value="RYB04921.1"/>
    <property type="molecule type" value="Genomic_DNA"/>
</dbReference>
<reference evidence="2 3" key="2">
    <citation type="submission" date="2019-02" db="EMBL/GenBank/DDBJ databases">
        <title>'Lichenibacterium ramalinii' gen. nov. sp. nov., 'Lichenibacterium minor' gen. nov. sp. nov.</title>
        <authorList>
            <person name="Pankratov T."/>
        </authorList>
    </citation>
    <scope>NUCLEOTIDE SEQUENCE [LARGE SCALE GENOMIC DNA]</scope>
    <source>
        <strain evidence="2 3">RmlP001</strain>
    </source>
</reference>
<accession>A0A4Q2RBV1</accession>
<dbReference type="AlphaFoldDB" id="A0A4Q2RBV1"/>
<dbReference type="Proteomes" id="UP000289411">
    <property type="component" value="Unassembled WGS sequence"/>
</dbReference>
<evidence type="ECO:0000256" key="1">
    <source>
        <dbReference type="SAM" id="MobiDB-lite"/>
    </source>
</evidence>
<sequence length="300" mass="31527">MSYDTAFDDADLNGFVDGRIDPARAAALAESLASDPQARARIDAWKRQNESLRTMFASVLFEPLPVRLLPGAIPTRNPKAPAARPREPEAHEAAPPPGRLAGVVVTTSLGMALVGFVIGALGSLGTDGFGLGDRLATGWRHAAAGRIPASGALAERAAQAHRIYLGDGIRQVELTAAEEPKLLRWLEHRLGAPARIPDFSRLGWSFVGGRILPGPQGAEAFLVYGNGAERLGLLVSRSPTPPTEPAVRRGAAEPIAVASWSGGGFSYAVTSDRGADWLARNGQALRDSVGAPMEPEVAVP</sequence>
<proteinExistence type="predicted"/>
<dbReference type="OrthoDB" id="7187254at2"/>
<organism evidence="2 3">
    <name type="scientific">Lichenibacterium ramalinae</name>
    <dbReference type="NCBI Taxonomy" id="2316527"/>
    <lineage>
        <taxon>Bacteria</taxon>
        <taxon>Pseudomonadati</taxon>
        <taxon>Pseudomonadota</taxon>
        <taxon>Alphaproteobacteria</taxon>
        <taxon>Hyphomicrobiales</taxon>
        <taxon>Lichenihabitantaceae</taxon>
        <taxon>Lichenibacterium</taxon>
    </lineage>
</organism>
<comment type="caution">
    <text evidence="2">The sequence shown here is derived from an EMBL/GenBank/DDBJ whole genome shotgun (WGS) entry which is preliminary data.</text>
</comment>
<keyword evidence="3" id="KW-1185">Reference proteome</keyword>
<reference evidence="2 3" key="1">
    <citation type="submission" date="2018-09" db="EMBL/GenBank/DDBJ databases">
        <authorList>
            <person name="Grouzdev D.S."/>
            <person name="Krutkina M.S."/>
        </authorList>
    </citation>
    <scope>NUCLEOTIDE SEQUENCE [LARGE SCALE GENOMIC DNA]</scope>
    <source>
        <strain evidence="2 3">RmlP001</strain>
    </source>
</reference>
<evidence type="ECO:0000313" key="2">
    <source>
        <dbReference type="EMBL" id="RYB04921.1"/>
    </source>
</evidence>